<dbReference type="Pfam" id="PF09424">
    <property type="entry name" value="YqeY"/>
    <property type="match status" value="1"/>
</dbReference>
<reference evidence="1" key="2">
    <citation type="journal article" date="2011" name="Microb. Ecol.">
        <title>Taxonomic and Functional Metagenomic Profiling of the Microbial Community in the Anoxic Sediment of a Sub-saline Shallow Lake (Laguna de Carrizo, Central Spain).</title>
        <authorList>
            <person name="Ferrer M."/>
            <person name="Guazzaroni M.E."/>
            <person name="Richter M."/>
            <person name="Garcia-Salamanca A."/>
            <person name="Yarza P."/>
            <person name="Suarez-Suarez A."/>
            <person name="Solano J."/>
            <person name="Alcaide M."/>
            <person name="van Dillewijn P."/>
            <person name="Molina-Henares M.A."/>
            <person name="Lopez-Cortes N."/>
            <person name="Al-Ramahi Y."/>
            <person name="Guerrero C."/>
            <person name="Acosta A."/>
            <person name="de Eugenio L.I."/>
            <person name="Martinez V."/>
            <person name="Marques S."/>
            <person name="Rojo F."/>
            <person name="Santero E."/>
            <person name="Genilloud O."/>
            <person name="Perez-Perez J."/>
            <person name="Rossello-Mora R."/>
            <person name="Ramos J.L."/>
        </authorList>
    </citation>
    <scope>NUCLEOTIDE SEQUENCE</scope>
</reference>
<dbReference type="AlphaFoldDB" id="D9PI88"/>
<name>D9PI88_9ZZZZ</name>
<dbReference type="Gene3D" id="1.10.10.410">
    <property type="match status" value="1"/>
</dbReference>
<protein>
    <submittedName>
        <fullName evidence="1">GatB/YqeY domain protein</fullName>
    </submittedName>
</protein>
<proteinExistence type="predicted"/>
<dbReference type="SUPFAM" id="SSF89095">
    <property type="entry name" value="GatB/YqeY motif"/>
    <property type="match status" value="1"/>
</dbReference>
<dbReference type="InterPro" id="IPR003789">
    <property type="entry name" value="Asn/Gln_tRNA_amidoTrase-B-like"/>
</dbReference>
<accession>D9PI88</accession>
<comment type="caution">
    <text evidence="1">The sequence shown here is derived from an EMBL/GenBank/DDBJ whole genome shotgun (WGS) entry which is preliminary data.</text>
</comment>
<dbReference type="PANTHER" id="PTHR28055:SF1">
    <property type="entry name" value="ALTERED INHERITANCE OF MITOCHONDRIA PROTEIN 41, MITOCHONDRIAL"/>
    <property type="match status" value="1"/>
</dbReference>
<dbReference type="GO" id="GO:0016884">
    <property type="term" value="F:carbon-nitrogen ligase activity, with glutamine as amido-N-donor"/>
    <property type="evidence" value="ECO:0007669"/>
    <property type="project" value="InterPro"/>
</dbReference>
<dbReference type="PANTHER" id="PTHR28055">
    <property type="entry name" value="ALTERED INHERITANCE OF MITOCHONDRIA PROTEIN 41, MITOCHONDRIAL"/>
    <property type="match status" value="1"/>
</dbReference>
<reference evidence="1" key="1">
    <citation type="submission" date="2010-07" db="EMBL/GenBank/DDBJ databases">
        <authorList>
            <consortium name="CONSOLIDER consortium CSD2007-00005"/>
            <person name="Guazzaroni M.-E."/>
            <person name="Richter M."/>
            <person name="Garcia-Salamanca A."/>
            <person name="Yarza P."/>
            <person name="Ferrer M."/>
        </authorList>
    </citation>
    <scope>NUCLEOTIDE SEQUENCE</scope>
</reference>
<dbReference type="EMBL" id="ADZX01000415">
    <property type="protein sequence ID" value="EFK96719.1"/>
    <property type="molecule type" value="Genomic_DNA"/>
</dbReference>
<dbReference type="InterPro" id="IPR042184">
    <property type="entry name" value="YqeY/Aim41_N"/>
</dbReference>
<feature type="non-terminal residue" evidence="1">
    <location>
        <position position="1"/>
    </location>
</feature>
<dbReference type="InterPro" id="IPR023168">
    <property type="entry name" value="GatB_Yqey_C_2"/>
</dbReference>
<evidence type="ECO:0000313" key="1">
    <source>
        <dbReference type="EMBL" id="EFK96719.1"/>
    </source>
</evidence>
<dbReference type="InterPro" id="IPR019004">
    <property type="entry name" value="YqeY/Aim41"/>
</dbReference>
<gene>
    <name evidence="1" type="ORF">LDC_1244</name>
</gene>
<dbReference type="Gene3D" id="1.10.1510.10">
    <property type="entry name" value="Uncharacterised protein YqeY/AIM41 PF09424, N-terminal domain"/>
    <property type="match status" value="1"/>
</dbReference>
<sequence length="161" mass="17586">FYIGSLISGGFFLSAPLVDKINQHLKEAIKTKDEVRLSCLRVLKAAVTNEQGRRTEPLKDEDVQAVIQSLVRKGQEAATEFRKGLREDMAAKEEAEVKILSGYLPQQLSPAEIESVLKEIIAEVSASGPKDLGKIMKAAMGRLAGKVQGKEVNEIAKRLLG</sequence>
<organism evidence="1">
    <name type="scientific">sediment metagenome</name>
    <dbReference type="NCBI Taxonomy" id="749907"/>
    <lineage>
        <taxon>unclassified sequences</taxon>
        <taxon>metagenomes</taxon>
        <taxon>ecological metagenomes</taxon>
    </lineage>
</organism>